<dbReference type="PANTHER" id="PTHR43166">
    <property type="entry name" value="AMINO ACID IMPORT ATP-BINDING PROTEIN"/>
    <property type="match status" value="1"/>
</dbReference>
<dbReference type="InterPro" id="IPR017871">
    <property type="entry name" value="ABC_transporter-like_CS"/>
</dbReference>
<keyword evidence="1" id="KW-0813">Transport</keyword>
<dbReference type="RefSeq" id="WP_123192605.1">
    <property type="nucleotide sequence ID" value="NZ_QICD01000020.1"/>
</dbReference>
<keyword evidence="5" id="KW-1278">Translocase</keyword>
<evidence type="ECO:0000256" key="7">
    <source>
        <dbReference type="ARBA" id="ARBA00023136"/>
    </source>
</evidence>
<evidence type="ECO:0000256" key="2">
    <source>
        <dbReference type="ARBA" id="ARBA00022475"/>
    </source>
</evidence>
<dbReference type="InterPro" id="IPR045865">
    <property type="entry name" value="ACT-like_dom_sf"/>
</dbReference>
<dbReference type="InterPro" id="IPR018449">
    <property type="entry name" value="NIL_domain"/>
</dbReference>
<keyword evidence="6" id="KW-0029">Amino-acid transport</keyword>
<proteinExistence type="predicted"/>
<evidence type="ECO:0000256" key="1">
    <source>
        <dbReference type="ARBA" id="ARBA00022448"/>
    </source>
</evidence>
<dbReference type="InterPro" id="IPR003593">
    <property type="entry name" value="AAA+_ATPase"/>
</dbReference>
<dbReference type="AlphaFoldDB" id="A0A3N0B406"/>
<dbReference type="PROSITE" id="PS00211">
    <property type="entry name" value="ABC_TRANSPORTER_1"/>
    <property type="match status" value="1"/>
</dbReference>
<dbReference type="InterPro" id="IPR003439">
    <property type="entry name" value="ABC_transporter-like_ATP-bd"/>
</dbReference>
<dbReference type="OrthoDB" id="3175865at2"/>
<dbReference type="GO" id="GO:0005524">
    <property type="term" value="F:ATP binding"/>
    <property type="evidence" value="ECO:0007669"/>
    <property type="project" value="UniProtKB-KW"/>
</dbReference>
<keyword evidence="4 9" id="KW-0067">ATP-binding</keyword>
<dbReference type="SUPFAM" id="SSF55021">
    <property type="entry name" value="ACT-like"/>
    <property type="match status" value="1"/>
</dbReference>
<dbReference type="Pfam" id="PF09383">
    <property type="entry name" value="NIL"/>
    <property type="match status" value="1"/>
</dbReference>
<feature type="domain" description="ABC transporter" evidence="8">
    <location>
        <begin position="2"/>
        <end position="241"/>
    </location>
</feature>
<dbReference type="CDD" id="cd03258">
    <property type="entry name" value="ABC_MetN_methionine_transporter"/>
    <property type="match status" value="1"/>
</dbReference>
<evidence type="ECO:0000256" key="5">
    <source>
        <dbReference type="ARBA" id="ARBA00022967"/>
    </source>
</evidence>
<organism evidence="9 10">
    <name type="scientific">Paraeggerthella hongkongensis</name>
    <dbReference type="NCBI Taxonomy" id="230658"/>
    <lineage>
        <taxon>Bacteria</taxon>
        <taxon>Bacillati</taxon>
        <taxon>Actinomycetota</taxon>
        <taxon>Coriobacteriia</taxon>
        <taxon>Eggerthellales</taxon>
        <taxon>Eggerthellaceae</taxon>
        <taxon>Paraeggerthella</taxon>
    </lineage>
</organism>
<dbReference type="Proteomes" id="UP000278632">
    <property type="component" value="Unassembled WGS sequence"/>
</dbReference>
<dbReference type="SMART" id="SM00930">
    <property type="entry name" value="NIL"/>
    <property type="match status" value="1"/>
</dbReference>
<keyword evidence="7" id="KW-0472">Membrane</keyword>
<dbReference type="Pfam" id="PF00005">
    <property type="entry name" value="ABC_tran"/>
    <property type="match status" value="1"/>
</dbReference>
<name>A0A3N0B406_9ACTN</name>
<dbReference type="InterPro" id="IPR041701">
    <property type="entry name" value="MetN_ABC"/>
</dbReference>
<gene>
    <name evidence="9" type="ORF">DMP08_09155</name>
</gene>
<dbReference type="PROSITE" id="PS50893">
    <property type="entry name" value="ABC_TRANSPORTER_2"/>
    <property type="match status" value="1"/>
</dbReference>
<dbReference type="InterPro" id="IPR027417">
    <property type="entry name" value="P-loop_NTPase"/>
</dbReference>
<protein>
    <submittedName>
        <fullName evidence="9">Methionine ABC transporter ATP-binding protein</fullName>
    </submittedName>
</protein>
<dbReference type="Gene3D" id="3.30.70.260">
    <property type="match status" value="1"/>
</dbReference>
<evidence type="ECO:0000256" key="3">
    <source>
        <dbReference type="ARBA" id="ARBA00022741"/>
    </source>
</evidence>
<comment type="caution">
    <text evidence="9">The sequence shown here is derived from an EMBL/GenBank/DDBJ whole genome shotgun (WGS) entry which is preliminary data.</text>
</comment>
<dbReference type="EMBL" id="QICD01000020">
    <property type="protein sequence ID" value="RNL41564.1"/>
    <property type="molecule type" value="Genomic_DNA"/>
</dbReference>
<evidence type="ECO:0000259" key="8">
    <source>
        <dbReference type="PROSITE" id="PS50893"/>
    </source>
</evidence>
<keyword evidence="2" id="KW-1003">Cell membrane</keyword>
<sequence length="336" mass="36700">MIELKNVRVEFPSEQSKAPAVDGVSLAVREGEVLGIVGSSGAGKSTLVRTINLLQTPTTGEVIVNGVSIAGQKGRQLRETRAGIGMIFQHFNLWNAKTVGQNVAFPLKQAGWSKRQADERVDEVLRFVNLLDKKDVYPRTLSGGQKQRVAIARALAPSSRILLCDEPTSALDLETTASVLDVLRRANEELGVTMVVITHELDVVKRICHRVAVMGKGRIVEHGTTFDVLSNPQSEVAKGLVEQTQRFDLPEEVLRQNGTLLKLTYAGPAATEPVLFEAGSSFDVTISIVHGRIEYLAQQPYGILYVLVNGEPAEIEKVAAHLRARVERLEVVRRAG</sequence>
<evidence type="ECO:0000313" key="10">
    <source>
        <dbReference type="Proteomes" id="UP000278632"/>
    </source>
</evidence>
<dbReference type="InterPro" id="IPR050086">
    <property type="entry name" value="MetN_ABC_transporter-like"/>
</dbReference>
<dbReference type="SMART" id="SM00382">
    <property type="entry name" value="AAA"/>
    <property type="match status" value="1"/>
</dbReference>
<evidence type="ECO:0000256" key="4">
    <source>
        <dbReference type="ARBA" id="ARBA00022840"/>
    </source>
</evidence>
<dbReference type="GO" id="GO:0006865">
    <property type="term" value="P:amino acid transport"/>
    <property type="evidence" value="ECO:0007669"/>
    <property type="project" value="UniProtKB-KW"/>
</dbReference>
<accession>A0A3N0B406</accession>
<keyword evidence="10" id="KW-1185">Reference proteome</keyword>
<reference evidence="10" key="1">
    <citation type="submission" date="2018-05" db="EMBL/GenBank/DDBJ databases">
        <title>Genome Sequencing of selected type strains of the family Eggerthellaceae.</title>
        <authorList>
            <person name="Danylec N."/>
            <person name="Stoll D.A."/>
            <person name="Doetsch A."/>
            <person name="Huch M."/>
        </authorList>
    </citation>
    <scope>NUCLEOTIDE SEQUENCE [LARGE SCALE GENOMIC DNA]</scope>
    <source>
        <strain evidence="10">DSM 16106</strain>
    </source>
</reference>
<evidence type="ECO:0000256" key="6">
    <source>
        <dbReference type="ARBA" id="ARBA00022970"/>
    </source>
</evidence>
<dbReference type="SUPFAM" id="SSF52540">
    <property type="entry name" value="P-loop containing nucleoside triphosphate hydrolases"/>
    <property type="match status" value="1"/>
</dbReference>
<evidence type="ECO:0000313" key="9">
    <source>
        <dbReference type="EMBL" id="RNL41564.1"/>
    </source>
</evidence>
<dbReference type="GO" id="GO:0016887">
    <property type="term" value="F:ATP hydrolysis activity"/>
    <property type="evidence" value="ECO:0007669"/>
    <property type="project" value="InterPro"/>
</dbReference>
<keyword evidence="3" id="KW-0547">Nucleotide-binding</keyword>
<dbReference type="PANTHER" id="PTHR43166:SF30">
    <property type="entry name" value="METHIONINE IMPORT ATP-BINDING PROTEIN METN"/>
    <property type="match status" value="1"/>
</dbReference>
<dbReference type="Gene3D" id="3.40.50.300">
    <property type="entry name" value="P-loop containing nucleotide triphosphate hydrolases"/>
    <property type="match status" value="1"/>
</dbReference>